<gene>
    <name evidence="2" type="ORF">JIP62_06525</name>
</gene>
<name>A0ABX7BQ65_9CAUL</name>
<dbReference type="Pfam" id="PF01323">
    <property type="entry name" value="DSBA"/>
    <property type="match status" value="1"/>
</dbReference>
<evidence type="ECO:0000259" key="1">
    <source>
        <dbReference type="Pfam" id="PF01323"/>
    </source>
</evidence>
<dbReference type="InterPro" id="IPR001853">
    <property type="entry name" value="DSBA-like_thioredoxin_dom"/>
</dbReference>
<dbReference type="CDD" id="cd03024">
    <property type="entry name" value="DsbA_FrnE"/>
    <property type="match status" value="1"/>
</dbReference>
<dbReference type="RefSeq" id="WP_201104108.1">
    <property type="nucleotide sequence ID" value="NZ_CP067977.1"/>
</dbReference>
<feature type="domain" description="DSBA-like thioredoxin" evidence="1">
    <location>
        <begin position="14"/>
        <end position="221"/>
    </location>
</feature>
<dbReference type="Proteomes" id="UP000595448">
    <property type="component" value="Chromosome"/>
</dbReference>
<dbReference type="PANTHER" id="PTHR13887">
    <property type="entry name" value="GLUTATHIONE S-TRANSFERASE KAPPA"/>
    <property type="match status" value="1"/>
</dbReference>
<organism evidence="2 3">
    <name type="scientific">Brevundimonas vitisensis</name>
    <dbReference type="NCBI Taxonomy" id="2800818"/>
    <lineage>
        <taxon>Bacteria</taxon>
        <taxon>Pseudomonadati</taxon>
        <taxon>Pseudomonadota</taxon>
        <taxon>Alphaproteobacteria</taxon>
        <taxon>Caulobacterales</taxon>
        <taxon>Caulobacteraceae</taxon>
        <taxon>Brevundimonas</taxon>
    </lineage>
</organism>
<reference evidence="2 3" key="1">
    <citation type="submission" date="2021-01" db="EMBL/GenBank/DDBJ databases">
        <title>Brevundimonas vitis sp. nov., an bacterium isolated from grape (Vitis vinifera).</title>
        <authorList>
            <person name="Jiang L."/>
            <person name="Lee J."/>
        </authorList>
    </citation>
    <scope>NUCLEOTIDE SEQUENCE [LARGE SCALE GENOMIC DNA]</scope>
    <source>
        <strain evidence="2 3">GRTSA-9</strain>
    </source>
</reference>
<evidence type="ECO:0000313" key="2">
    <source>
        <dbReference type="EMBL" id="QQQ19737.1"/>
    </source>
</evidence>
<proteinExistence type="predicted"/>
<evidence type="ECO:0000313" key="3">
    <source>
        <dbReference type="Proteomes" id="UP000595448"/>
    </source>
</evidence>
<dbReference type="EMBL" id="CP067977">
    <property type="protein sequence ID" value="QQQ19737.1"/>
    <property type="molecule type" value="Genomic_DNA"/>
</dbReference>
<dbReference type="InterPro" id="IPR036249">
    <property type="entry name" value="Thioredoxin-like_sf"/>
</dbReference>
<dbReference type="SUPFAM" id="SSF52833">
    <property type="entry name" value="Thioredoxin-like"/>
    <property type="match status" value="1"/>
</dbReference>
<accession>A0ABX7BQ65</accession>
<dbReference type="Gene3D" id="3.40.30.10">
    <property type="entry name" value="Glutaredoxin"/>
    <property type="match status" value="1"/>
</dbReference>
<dbReference type="PANTHER" id="PTHR13887:SF41">
    <property type="entry name" value="THIOREDOXIN SUPERFAMILY PROTEIN"/>
    <property type="match status" value="1"/>
</dbReference>
<protein>
    <submittedName>
        <fullName evidence="2">DsbA family oxidoreductase</fullName>
    </submittedName>
</protein>
<keyword evidence="3" id="KW-1185">Reference proteome</keyword>
<sequence>MTDTAPQTPTRTLTIDFVSDIVCPWCVVGLGGLRTALETLKAEGIEAQITFQPFELNPQMPPEGENIGEHIARKYGSTAEQSAANRAMITERAAEAWQGFEMRMGPDSRIWNTFDAHRLLHWAGTIGRDEQAALKAALFEAHFTEGRTMTDPQVLADAAKAAGLDRAQAARVLSDGLYAAEVRAEEQLWLSRGINSVPAVVVEGKYLISGGQPAAVFEQALRQMAAS</sequence>